<accession>U4KUB5</accession>
<protein>
    <submittedName>
        <fullName evidence="1">Uncharacterized protein</fullName>
    </submittedName>
</protein>
<keyword evidence="2" id="KW-1185">Reference proteome</keyword>
<reference evidence="1 2" key="1">
    <citation type="journal article" date="2013" name="PLoS Genet.">
        <title>The genome and development-dependent transcriptomes of Pyronema confluens: a window into fungal evolution.</title>
        <authorList>
            <person name="Traeger S."/>
            <person name="Altegoer F."/>
            <person name="Freitag M."/>
            <person name="Gabaldon T."/>
            <person name="Kempken F."/>
            <person name="Kumar A."/>
            <person name="Marcet-Houben M."/>
            <person name="Poggeler S."/>
            <person name="Stajich J.E."/>
            <person name="Nowrousian M."/>
        </authorList>
    </citation>
    <scope>NUCLEOTIDE SEQUENCE [LARGE SCALE GENOMIC DNA]</scope>
    <source>
        <strain evidence="2">CBS 100304</strain>
        <tissue evidence="1">Vegetative mycelium</tissue>
    </source>
</reference>
<evidence type="ECO:0000313" key="1">
    <source>
        <dbReference type="EMBL" id="CCX04291.1"/>
    </source>
</evidence>
<dbReference type="Proteomes" id="UP000018144">
    <property type="component" value="Unassembled WGS sequence"/>
</dbReference>
<organism evidence="1 2">
    <name type="scientific">Pyronema omphalodes (strain CBS 100304)</name>
    <name type="common">Pyronema confluens</name>
    <dbReference type="NCBI Taxonomy" id="1076935"/>
    <lineage>
        <taxon>Eukaryota</taxon>
        <taxon>Fungi</taxon>
        <taxon>Dikarya</taxon>
        <taxon>Ascomycota</taxon>
        <taxon>Pezizomycotina</taxon>
        <taxon>Pezizomycetes</taxon>
        <taxon>Pezizales</taxon>
        <taxon>Pyronemataceae</taxon>
        <taxon>Pyronema</taxon>
    </lineage>
</organism>
<evidence type="ECO:0000313" key="2">
    <source>
        <dbReference type="Proteomes" id="UP000018144"/>
    </source>
</evidence>
<proteinExistence type="predicted"/>
<dbReference type="EMBL" id="HF935197">
    <property type="protein sequence ID" value="CCX04291.1"/>
    <property type="molecule type" value="Genomic_DNA"/>
</dbReference>
<name>U4KUB5_PYROM</name>
<dbReference type="AlphaFoldDB" id="U4KUB5"/>
<gene>
    <name evidence="1" type="ORF">PCON_01781</name>
</gene>
<sequence>MPTNGVDVVGNNEHEIIDWMDIDLDTEMVDVISHADFDAALPMAPAVYTPPITTNLVSLPIPSYPPAAHVALISAPKWA</sequence>